<dbReference type="InterPro" id="IPR027417">
    <property type="entry name" value="P-loop_NTPase"/>
</dbReference>
<reference evidence="11" key="1">
    <citation type="journal article" date="2014" name="Int. J. Syst. Evol. Microbiol.">
        <title>Complete genome sequence of Corynebacterium casei LMG S-19264T (=DSM 44701T), isolated from a smear-ripened cheese.</title>
        <authorList>
            <consortium name="US DOE Joint Genome Institute (JGI-PGF)"/>
            <person name="Walter F."/>
            <person name="Albersmeier A."/>
            <person name="Kalinowski J."/>
            <person name="Ruckert C."/>
        </authorList>
    </citation>
    <scope>NUCLEOTIDE SEQUENCE</scope>
    <source>
        <strain evidence="11">CGMCC 1.15725</strain>
    </source>
</reference>
<organism evidence="11 12">
    <name type="scientific">Aliidongia dinghuensis</name>
    <dbReference type="NCBI Taxonomy" id="1867774"/>
    <lineage>
        <taxon>Bacteria</taxon>
        <taxon>Pseudomonadati</taxon>
        <taxon>Pseudomonadota</taxon>
        <taxon>Alphaproteobacteria</taxon>
        <taxon>Rhodospirillales</taxon>
        <taxon>Dongiaceae</taxon>
        <taxon>Aliidongia</taxon>
    </lineage>
</organism>
<evidence type="ECO:0000313" key="11">
    <source>
        <dbReference type="EMBL" id="GGF02451.1"/>
    </source>
</evidence>
<evidence type="ECO:0000313" key="12">
    <source>
        <dbReference type="Proteomes" id="UP000646365"/>
    </source>
</evidence>
<evidence type="ECO:0000256" key="1">
    <source>
        <dbReference type="ARBA" id="ARBA00004127"/>
    </source>
</evidence>
<feature type="transmembrane region" description="Helical" evidence="8">
    <location>
        <begin position="388"/>
        <end position="407"/>
    </location>
</feature>
<dbReference type="Gene3D" id="3.40.50.300">
    <property type="entry name" value="P-loop containing nucleotide triphosphate hydrolases"/>
    <property type="match status" value="1"/>
</dbReference>
<dbReference type="Proteomes" id="UP000646365">
    <property type="component" value="Unassembled WGS sequence"/>
</dbReference>
<evidence type="ECO:0000256" key="6">
    <source>
        <dbReference type="ARBA" id="ARBA00023180"/>
    </source>
</evidence>
<keyword evidence="4 8" id="KW-1133">Transmembrane helix</keyword>
<keyword evidence="12" id="KW-1185">Reference proteome</keyword>
<protein>
    <recommendedName>
        <fullName evidence="13">DUF1232 domain-containing protein</fullName>
    </recommendedName>
</protein>
<dbReference type="Pfam" id="PF06803">
    <property type="entry name" value="DUF1232"/>
    <property type="match status" value="1"/>
</dbReference>
<keyword evidence="3 8" id="KW-0812">Transmembrane</keyword>
<feature type="domain" description="Sulfotransferase" evidence="9">
    <location>
        <begin position="21"/>
        <end position="196"/>
    </location>
</feature>
<keyword evidence="5 8" id="KW-0472">Membrane</keyword>
<dbReference type="GO" id="GO:0012505">
    <property type="term" value="C:endomembrane system"/>
    <property type="evidence" value="ECO:0007669"/>
    <property type="project" value="UniProtKB-SubCell"/>
</dbReference>
<dbReference type="InterPro" id="IPR010652">
    <property type="entry name" value="DUF1232"/>
</dbReference>
<gene>
    <name evidence="11" type="ORF">GCM10011611_04950</name>
</gene>
<feature type="compositionally biased region" description="Pro residues" evidence="7">
    <location>
        <begin position="314"/>
        <end position="325"/>
    </location>
</feature>
<dbReference type="InterPro" id="IPR000863">
    <property type="entry name" value="Sulfotransferase_dom"/>
</dbReference>
<dbReference type="GO" id="GO:0008146">
    <property type="term" value="F:sulfotransferase activity"/>
    <property type="evidence" value="ECO:0007669"/>
    <property type="project" value="InterPro"/>
</dbReference>
<feature type="domain" description="DUF1232" evidence="10">
    <location>
        <begin position="362"/>
        <end position="393"/>
    </location>
</feature>
<evidence type="ECO:0000256" key="3">
    <source>
        <dbReference type="ARBA" id="ARBA00022692"/>
    </source>
</evidence>
<dbReference type="RefSeq" id="WP_189042068.1">
    <property type="nucleotide sequence ID" value="NZ_BMJQ01000001.1"/>
</dbReference>
<feature type="region of interest" description="Disordered" evidence="7">
    <location>
        <begin position="295"/>
        <end position="330"/>
    </location>
</feature>
<name>A0A8J3E0J3_9PROT</name>
<dbReference type="EMBL" id="BMJQ01000001">
    <property type="protein sequence ID" value="GGF02451.1"/>
    <property type="molecule type" value="Genomic_DNA"/>
</dbReference>
<dbReference type="PANTHER" id="PTHR10605:SF56">
    <property type="entry name" value="BIFUNCTIONAL HEPARAN SULFATE N-DEACETYLASE_N-SULFOTRANSFERASE"/>
    <property type="match status" value="1"/>
</dbReference>
<dbReference type="SUPFAM" id="SSF52540">
    <property type="entry name" value="P-loop containing nucleoside triphosphate hydrolases"/>
    <property type="match status" value="1"/>
</dbReference>
<sequence length="428" mass="47980">MAEHGSSRAQLNNIPLLIGLGPIRSGTTWVHELLFGHSQVATTRMKEVNFFNHHFDAGSAWYDEQFRPATHATRLRADISPFYMMDPKVCDRIARTIPNPLLMVNMRSPYARVLSWYQKYRQEEHPIGWLAADPKVHAEALEIGLTAATLEHYIERFGRERVLLVDYADLKRDPVELARRLQRRLGLDVETPPSVTREVNASVHYRSQHLRRLAHLAGPMVRKLSPELFYAVKFGPLHDIVFAKRRIAGPSLDQKLAALGSLREALEADIGRLEEMTGQDLTGWRYEAQVAALAPEPARSPVPASRPGIETSPNPRPASPNPAPTPSRGWAAARRRLGLEARALWSLAKDPEVPLRARTAPLVVASYLIMPFDIIPDRIPVVGHLDEAMAIPLAVALFFWLLPAKLVDRYRRTRAAGRLGSRPRTGAA</sequence>
<evidence type="ECO:0000256" key="2">
    <source>
        <dbReference type="ARBA" id="ARBA00022679"/>
    </source>
</evidence>
<evidence type="ECO:0000259" key="9">
    <source>
        <dbReference type="Pfam" id="PF00685"/>
    </source>
</evidence>
<dbReference type="AlphaFoldDB" id="A0A8J3E0J3"/>
<comment type="caution">
    <text evidence="11">The sequence shown here is derived from an EMBL/GenBank/DDBJ whole genome shotgun (WGS) entry which is preliminary data.</text>
</comment>
<comment type="subcellular location">
    <subcellularLocation>
        <location evidence="1">Endomembrane system</location>
        <topology evidence="1">Multi-pass membrane protein</topology>
    </subcellularLocation>
</comment>
<accession>A0A8J3E0J3</accession>
<reference evidence="11" key="2">
    <citation type="submission" date="2020-09" db="EMBL/GenBank/DDBJ databases">
        <authorList>
            <person name="Sun Q."/>
            <person name="Zhou Y."/>
        </authorList>
    </citation>
    <scope>NUCLEOTIDE SEQUENCE</scope>
    <source>
        <strain evidence="11">CGMCC 1.15725</strain>
    </source>
</reference>
<evidence type="ECO:0000256" key="5">
    <source>
        <dbReference type="ARBA" id="ARBA00023136"/>
    </source>
</evidence>
<dbReference type="PANTHER" id="PTHR10605">
    <property type="entry name" value="HEPARAN SULFATE SULFOTRANSFERASE"/>
    <property type="match status" value="1"/>
</dbReference>
<evidence type="ECO:0000256" key="8">
    <source>
        <dbReference type="SAM" id="Phobius"/>
    </source>
</evidence>
<evidence type="ECO:0000256" key="4">
    <source>
        <dbReference type="ARBA" id="ARBA00022989"/>
    </source>
</evidence>
<dbReference type="Pfam" id="PF00685">
    <property type="entry name" value="Sulfotransfer_1"/>
    <property type="match status" value="1"/>
</dbReference>
<keyword evidence="6" id="KW-0325">Glycoprotein</keyword>
<dbReference type="InterPro" id="IPR037359">
    <property type="entry name" value="NST/OST"/>
</dbReference>
<evidence type="ECO:0000259" key="10">
    <source>
        <dbReference type="Pfam" id="PF06803"/>
    </source>
</evidence>
<evidence type="ECO:0000256" key="7">
    <source>
        <dbReference type="SAM" id="MobiDB-lite"/>
    </source>
</evidence>
<evidence type="ECO:0008006" key="13">
    <source>
        <dbReference type="Google" id="ProtNLM"/>
    </source>
</evidence>
<proteinExistence type="predicted"/>
<keyword evidence="2" id="KW-0808">Transferase</keyword>